<dbReference type="OrthoDB" id="8968203at2"/>
<feature type="domain" description="YCII-related" evidence="2">
    <location>
        <begin position="1"/>
        <end position="89"/>
    </location>
</feature>
<dbReference type="SUPFAM" id="SSF54909">
    <property type="entry name" value="Dimeric alpha+beta barrel"/>
    <property type="match status" value="1"/>
</dbReference>
<evidence type="ECO:0000259" key="2">
    <source>
        <dbReference type="Pfam" id="PF03795"/>
    </source>
</evidence>
<dbReference type="InterPro" id="IPR011008">
    <property type="entry name" value="Dimeric_a/b-barrel"/>
</dbReference>
<reference evidence="3 4" key="1">
    <citation type="submission" date="2013-09" db="EMBL/GenBank/DDBJ databases">
        <title>Complete genome sequence of Corynebacterium doosanense CAU 212(T) (=DSM 45436(T)), isolated from activated sludge.</title>
        <authorList>
            <person name="Schaffert L."/>
            <person name="Albersmeier A."/>
            <person name="Kalinowski J."/>
            <person name="Ruckert C."/>
        </authorList>
    </citation>
    <scope>NUCLEOTIDE SEQUENCE [LARGE SCALE GENOMIC DNA]</scope>
    <source>
        <strain evidence="3 4">CAU 212</strain>
    </source>
</reference>
<dbReference type="AlphaFoldDB" id="A0A097IGN1"/>
<evidence type="ECO:0000313" key="4">
    <source>
        <dbReference type="Proteomes" id="UP000029914"/>
    </source>
</evidence>
<dbReference type="eggNOG" id="COG2350">
    <property type="taxonomic scope" value="Bacteria"/>
</dbReference>
<organism evidence="3 4">
    <name type="scientific">Corynebacterium doosanense CAU 212 = DSM 45436</name>
    <dbReference type="NCBI Taxonomy" id="558173"/>
    <lineage>
        <taxon>Bacteria</taxon>
        <taxon>Bacillati</taxon>
        <taxon>Actinomycetota</taxon>
        <taxon>Actinomycetes</taxon>
        <taxon>Mycobacteriales</taxon>
        <taxon>Corynebacteriaceae</taxon>
        <taxon>Corynebacterium</taxon>
    </lineage>
</organism>
<keyword evidence="4" id="KW-1185">Reference proteome</keyword>
<dbReference type="RefSeq" id="WP_018021031.1">
    <property type="nucleotide sequence ID" value="NZ_AQUX01000001.1"/>
</dbReference>
<dbReference type="InterPro" id="IPR005545">
    <property type="entry name" value="YCII"/>
</dbReference>
<gene>
    <name evidence="3" type="ORF">CDOO_08610</name>
</gene>
<dbReference type="STRING" id="558173.CDOO_08610"/>
<evidence type="ECO:0000313" key="3">
    <source>
        <dbReference type="EMBL" id="AIT61313.1"/>
    </source>
</evidence>
<sequence>MTYFACHYSYPDGDERIVALRPEHREFLARLKDEGALVASGPYVDGRGSALIILRLPEGAETTDALAVMDEDPFHREGVLAGRDIRPWNPVLSIF</sequence>
<protein>
    <recommendedName>
        <fullName evidence="2">YCII-related domain-containing protein</fullName>
    </recommendedName>
</protein>
<name>A0A097IGN1_9CORY</name>
<proteinExistence type="inferred from homology"/>
<evidence type="ECO:0000256" key="1">
    <source>
        <dbReference type="ARBA" id="ARBA00007689"/>
    </source>
</evidence>
<dbReference type="Pfam" id="PF03795">
    <property type="entry name" value="YCII"/>
    <property type="match status" value="1"/>
</dbReference>
<comment type="similarity">
    <text evidence="1">Belongs to the YciI family.</text>
</comment>
<dbReference type="HOGENOM" id="CLU_110355_7_0_11"/>
<dbReference type="EMBL" id="CP006764">
    <property type="protein sequence ID" value="AIT61313.1"/>
    <property type="molecule type" value="Genomic_DNA"/>
</dbReference>
<dbReference type="Proteomes" id="UP000029914">
    <property type="component" value="Chromosome"/>
</dbReference>
<dbReference type="KEGG" id="cdo:CDOO_08610"/>
<dbReference type="Gene3D" id="3.30.70.1060">
    <property type="entry name" value="Dimeric alpha+beta barrel"/>
    <property type="match status" value="1"/>
</dbReference>
<accession>A0A097IGN1</accession>